<dbReference type="Proteomes" id="UP000267268">
    <property type="component" value="Chromosome 2"/>
</dbReference>
<proteinExistence type="predicted"/>
<accession>A0A3Q9FU82</accession>
<sequence>MKTILIFFTLFFIPYLTFSQNDETIKNIRNRYYRITSKDVVLHKVSYEETDYYLEGNQLSISKAHTYEGLYEYYYNYKEGNYHPYFVFFNPKDKSTPQLRAYFNDAADIILLKEGDKEKSFSRIDDNPYKYLKQDAYNALNQFLNIAILAMHPDQKEVEEIFKQIQIIEYSIASFDTIKHQMGEHDSNYKIEYYDENDKKIKSAICYSSEHYGDTKIKYFLNSKLIYSISDSESWVGHLSVVGLHASFYPKNRSYTKGKPFRTDFFKFEAEGRAFIKSNEKYLANWDNFDNVIPRIEYQKEN</sequence>
<gene>
    <name evidence="1" type="ORF">EI427_21015</name>
</gene>
<dbReference type="RefSeq" id="WP_126618673.1">
    <property type="nucleotide sequence ID" value="NZ_CP034563.1"/>
</dbReference>
<keyword evidence="2" id="KW-1185">Reference proteome</keyword>
<dbReference type="OrthoDB" id="9821519at2"/>
<reference evidence="1 2" key="1">
    <citation type="submission" date="2018-12" db="EMBL/GenBank/DDBJ databases">
        <title>Flammeovirga pectinis sp. nov., isolated from the gut of the Korean scallop, Patinopecten yessoensis.</title>
        <authorList>
            <person name="Bae J.-W."/>
            <person name="Jeong Y.-S."/>
            <person name="Kang W."/>
        </authorList>
    </citation>
    <scope>NUCLEOTIDE SEQUENCE [LARGE SCALE GENOMIC DNA]</scope>
    <source>
        <strain evidence="1 2">L12M1</strain>
    </source>
</reference>
<dbReference type="EMBL" id="CP034563">
    <property type="protein sequence ID" value="AZQ64707.1"/>
    <property type="molecule type" value="Genomic_DNA"/>
</dbReference>
<dbReference type="AlphaFoldDB" id="A0A3Q9FU82"/>
<organism evidence="1 2">
    <name type="scientific">Flammeovirga pectinis</name>
    <dbReference type="NCBI Taxonomy" id="2494373"/>
    <lineage>
        <taxon>Bacteria</taxon>
        <taxon>Pseudomonadati</taxon>
        <taxon>Bacteroidota</taxon>
        <taxon>Cytophagia</taxon>
        <taxon>Cytophagales</taxon>
        <taxon>Flammeovirgaceae</taxon>
        <taxon>Flammeovirga</taxon>
    </lineage>
</organism>
<name>A0A3Q9FU82_9BACT</name>
<evidence type="ECO:0000313" key="1">
    <source>
        <dbReference type="EMBL" id="AZQ64707.1"/>
    </source>
</evidence>
<protein>
    <submittedName>
        <fullName evidence="1">Uncharacterized protein</fullName>
    </submittedName>
</protein>
<dbReference type="KEGG" id="fll:EI427_21015"/>
<evidence type="ECO:0000313" key="2">
    <source>
        <dbReference type="Proteomes" id="UP000267268"/>
    </source>
</evidence>